<dbReference type="OrthoDB" id="2520703at2759"/>
<dbReference type="EMBL" id="KQ964260">
    <property type="protein sequence ID" value="KXJ88014.1"/>
    <property type="molecule type" value="Genomic_DNA"/>
</dbReference>
<accession>A0A136ISM8</accession>
<name>A0A136ISM8_9PEZI</name>
<keyword evidence="2" id="KW-1185">Reference proteome</keyword>
<protein>
    <submittedName>
        <fullName evidence="1">Uncharacterized protein</fullName>
    </submittedName>
</protein>
<gene>
    <name evidence="1" type="ORF">Micbo1qcDRAFT_207765</name>
</gene>
<reference evidence="2" key="1">
    <citation type="submission" date="2016-02" db="EMBL/GenBank/DDBJ databases">
        <title>Draft genome sequence of Microdochium bolleyi, a fungal endophyte of beachgrass.</title>
        <authorList>
            <consortium name="DOE Joint Genome Institute"/>
            <person name="David A.S."/>
            <person name="May G."/>
            <person name="Haridas S."/>
            <person name="Lim J."/>
            <person name="Wang M."/>
            <person name="Labutti K."/>
            <person name="Lipzen A."/>
            <person name="Barry K."/>
            <person name="Grigoriev I.V."/>
        </authorList>
    </citation>
    <scope>NUCLEOTIDE SEQUENCE [LARGE SCALE GENOMIC DNA]</scope>
    <source>
        <strain evidence="2">J235TASD1</strain>
    </source>
</reference>
<dbReference type="Proteomes" id="UP000070501">
    <property type="component" value="Unassembled WGS sequence"/>
</dbReference>
<dbReference type="InParanoid" id="A0A136ISM8"/>
<sequence>MHPTLLGFPVPTPIAHILEFPDGVLRCILLSAAEERRDLAGLRLVLRRFDRIIRPDFWHTVTIQGYRYPTNVARLLKVLNANPQCGRLVRNLIFNAQNLSRVTVPIPNPADEPDLAALHATLGGIYSRQFVDWIRERDATLNGAYLLSLLIAHVPGLRTLCYPLDWTVNAGDTEDVLIQLLRHCSTTRARIVSASQIQVPASFQPAPVVLRAAPLMHLMHLSVCGVEFSTTAQPLVLDFPLHSLRVGDWSFRLSDHNVYPDLKDLEIAKIEFKPGALAEIFSILPRLERLTYNAYVVTHAGQQPGSEIDLDALGDLIRQKGRNLRHLDFLICPTEGLGPFPTSGAIGSLATLTALQTLTISPYFLWGASYLDINMTHFLPRSIKLVVFPVQDTERLWSWMHSVVLGRAAERLLERRDDMFPHLDGLMLIHRAGAGVYRTGSWSQVRWAELDGLWWPFFAVDQRSERYVRRMIEIGDFMNSTQGLVSRALQEDQVELWASSAPN</sequence>
<proteinExistence type="predicted"/>
<organism evidence="1 2">
    <name type="scientific">Microdochium bolleyi</name>
    <dbReference type="NCBI Taxonomy" id="196109"/>
    <lineage>
        <taxon>Eukaryota</taxon>
        <taxon>Fungi</taxon>
        <taxon>Dikarya</taxon>
        <taxon>Ascomycota</taxon>
        <taxon>Pezizomycotina</taxon>
        <taxon>Sordariomycetes</taxon>
        <taxon>Xylariomycetidae</taxon>
        <taxon>Xylariales</taxon>
        <taxon>Microdochiaceae</taxon>
        <taxon>Microdochium</taxon>
    </lineage>
</organism>
<evidence type="ECO:0000313" key="1">
    <source>
        <dbReference type="EMBL" id="KXJ88014.1"/>
    </source>
</evidence>
<dbReference type="AlphaFoldDB" id="A0A136ISM8"/>
<evidence type="ECO:0000313" key="2">
    <source>
        <dbReference type="Proteomes" id="UP000070501"/>
    </source>
</evidence>